<dbReference type="GO" id="GO:0016989">
    <property type="term" value="F:sigma factor antagonist activity"/>
    <property type="evidence" value="ECO:0007669"/>
    <property type="project" value="TreeGrafter"/>
</dbReference>
<dbReference type="InterPro" id="IPR032508">
    <property type="entry name" value="FecR_C"/>
</dbReference>
<dbReference type="EMBL" id="BARW01008918">
    <property type="protein sequence ID" value="GAI74166.1"/>
    <property type="molecule type" value="Genomic_DNA"/>
</dbReference>
<dbReference type="Gene3D" id="3.55.50.30">
    <property type="match status" value="1"/>
</dbReference>
<proteinExistence type="predicted"/>
<dbReference type="AlphaFoldDB" id="X1S4U6"/>
<dbReference type="Pfam" id="PF16344">
    <property type="entry name" value="FecR_C"/>
    <property type="match status" value="1"/>
</dbReference>
<accession>X1S4U6</accession>
<comment type="caution">
    <text evidence="2">The sequence shown here is derived from an EMBL/GenBank/DDBJ whole genome shotgun (WGS) entry which is preliminary data.</text>
</comment>
<evidence type="ECO:0000313" key="2">
    <source>
        <dbReference type="EMBL" id="GAI74166.1"/>
    </source>
</evidence>
<feature type="domain" description="Protein FecR C-terminal" evidence="1">
    <location>
        <begin position="47"/>
        <end position="110"/>
    </location>
</feature>
<reference evidence="2" key="1">
    <citation type="journal article" date="2014" name="Front. Microbiol.">
        <title>High frequency of phylogenetically diverse reductive dehalogenase-homologous genes in deep subseafloor sedimentary metagenomes.</title>
        <authorList>
            <person name="Kawai M."/>
            <person name="Futagami T."/>
            <person name="Toyoda A."/>
            <person name="Takaki Y."/>
            <person name="Nishi S."/>
            <person name="Hori S."/>
            <person name="Arai W."/>
            <person name="Tsubouchi T."/>
            <person name="Morono Y."/>
            <person name="Uchiyama I."/>
            <person name="Ito T."/>
            <person name="Fujiyama A."/>
            <person name="Inagaki F."/>
            <person name="Takami H."/>
        </authorList>
    </citation>
    <scope>NUCLEOTIDE SEQUENCE</scope>
    <source>
        <strain evidence="2">Expedition CK06-06</strain>
    </source>
</reference>
<dbReference type="PANTHER" id="PTHR30273">
    <property type="entry name" value="PERIPLASMIC SIGNAL SENSOR AND SIGMA FACTOR ACTIVATOR FECR-RELATED"/>
    <property type="match status" value="1"/>
</dbReference>
<organism evidence="2">
    <name type="scientific">marine sediment metagenome</name>
    <dbReference type="NCBI Taxonomy" id="412755"/>
    <lineage>
        <taxon>unclassified sequences</taxon>
        <taxon>metagenomes</taxon>
        <taxon>ecological metagenomes</taxon>
    </lineage>
</organism>
<feature type="non-terminal residue" evidence="2">
    <location>
        <position position="1"/>
    </location>
</feature>
<name>X1S4U6_9ZZZZ</name>
<sequence length="137" mass="16174">EKTTENEEPVKLAELQPGHQIVIYKKTNKSDVSEVVTEKYTSWKEGKLVLRNDPMNEVVKRIGRWYNVEITLKDKELESYRYRATFEDESFSEVLNLLKLTSPIDYVEHKREMLRDGTFTKKKITLFLKPGYEGKVK</sequence>
<evidence type="ECO:0000259" key="1">
    <source>
        <dbReference type="Pfam" id="PF16344"/>
    </source>
</evidence>
<protein>
    <recommendedName>
        <fullName evidence="1">Protein FecR C-terminal domain-containing protein</fullName>
    </recommendedName>
</protein>
<gene>
    <name evidence="2" type="ORF">S12H4_18118</name>
</gene>
<dbReference type="InterPro" id="IPR012373">
    <property type="entry name" value="Ferrdict_sens_TM"/>
</dbReference>
<dbReference type="PANTHER" id="PTHR30273:SF2">
    <property type="entry name" value="PROTEIN FECR"/>
    <property type="match status" value="1"/>
</dbReference>